<accession>A0A1Q2YBG0</accession>
<evidence type="ECO:0000256" key="2">
    <source>
        <dbReference type="ARBA" id="ARBA00008398"/>
    </source>
</evidence>
<dbReference type="Gene3D" id="1.10.8.60">
    <property type="match status" value="1"/>
</dbReference>
<dbReference type="GO" id="GO:0005664">
    <property type="term" value="C:nuclear origin of replication recognition complex"/>
    <property type="evidence" value="ECO:0007669"/>
    <property type="project" value="TreeGrafter"/>
</dbReference>
<dbReference type="InterPro" id="IPR043151">
    <property type="entry name" value="BAH_sf"/>
</dbReference>
<organism evidence="13 14">
    <name type="scientific">Pichia membranifaciens</name>
    <dbReference type="NCBI Taxonomy" id="4926"/>
    <lineage>
        <taxon>Eukaryota</taxon>
        <taxon>Fungi</taxon>
        <taxon>Dikarya</taxon>
        <taxon>Ascomycota</taxon>
        <taxon>Saccharomycotina</taxon>
        <taxon>Pichiomycetes</taxon>
        <taxon>Pichiales</taxon>
        <taxon>Pichiaceae</taxon>
        <taxon>Pichia</taxon>
    </lineage>
</organism>
<evidence type="ECO:0000313" key="14">
    <source>
        <dbReference type="Proteomes" id="UP000186136"/>
    </source>
</evidence>
<feature type="compositionally biased region" description="Basic residues" evidence="11">
    <location>
        <begin position="280"/>
        <end position="289"/>
    </location>
</feature>
<dbReference type="InterPro" id="IPR003959">
    <property type="entry name" value="ATPase_AAA_core"/>
</dbReference>
<dbReference type="SUPFAM" id="SSF82061">
    <property type="entry name" value="BAH domain"/>
    <property type="match status" value="1"/>
</dbReference>
<keyword evidence="3 10" id="KW-0235">DNA replication</keyword>
<keyword evidence="14" id="KW-1185">Reference proteome</keyword>
<dbReference type="InterPro" id="IPR041083">
    <property type="entry name" value="AAA_lid_10"/>
</dbReference>
<evidence type="ECO:0000256" key="8">
    <source>
        <dbReference type="ARBA" id="ARBA00023125"/>
    </source>
</evidence>
<evidence type="ECO:0000256" key="10">
    <source>
        <dbReference type="RuleBase" id="RU365058"/>
    </source>
</evidence>
<dbReference type="GO" id="GO:0016887">
    <property type="term" value="F:ATP hydrolysis activity"/>
    <property type="evidence" value="ECO:0007669"/>
    <property type="project" value="InterPro"/>
</dbReference>
<dbReference type="InterPro" id="IPR027417">
    <property type="entry name" value="P-loop_NTPase"/>
</dbReference>
<evidence type="ECO:0000256" key="9">
    <source>
        <dbReference type="ARBA" id="ARBA00023242"/>
    </source>
</evidence>
<reference evidence="13 14" key="1">
    <citation type="submission" date="2016-08" db="EMBL/GenBank/DDBJ databases">
        <title>Whole genome shotgun sequence of Pichia membranifaciens KS47-1.</title>
        <authorList>
            <person name="Konishi M."/>
            <person name="Ishida M."/>
            <person name="Arakawa T."/>
            <person name="Kato Y."/>
            <person name="Horiuchi J."/>
        </authorList>
    </citation>
    <scope>NUCLEOTIDE SEQUENCE [LARGE SCALE GENOMIC DNA]</scope>
    <source>
        <strain evidence="13 14">KS47-1</strain>
    </source>
</reference>
<evidence type="ECO:0000256" key="7">
    <source>
        <dbReference type="ARBA" id="ARBA00022842"/>
    </source>
</evidence>
<dbReference type="Proteomes" id="UP000186136">
    <property type="component" value="Unassembled WGS sequence"/>
</dbReference>
<dbReference type="GO" id="GO:0046872">
    <property type="term" value="F:metal ion binding"/>
    <property type="evidence" value="ECO:0007669"/>
    <property type="project" value="UniProtKB-KW"/>
</dbReference>
<gene>
    <name evidence="13" type="ORF">PMKS-000297</name>
</gene>
<keyword evidence="8 10" id="KW-0238">DNA-binding</keyword>
<dbReference type="OrthoDB" id="1926878at2759"/>
<proteinExistence type="inferred from homology"/>
<dbReference type="EMBL" id="BDGI01000010">
    <property type="protein sequence ID" value="GAV26841.1"/>
    <property type="molecule type" value="Genomic_DNA"/>
</dbReference>
<name>A0A1Q2YBG0_9ASCO</name>
<evidence type="ECO:0000256" key="1">
    <source>
        <dbReference type="ARBA" id="ARBA00004123"/>
    </source>
</evidence>
<comment type="similarity">
    <text evidence="2 10">Belongs to the ORC1 family.</text>
</comment>
<dbReference type="GO" id="GO:0003682">
    <property type="term" value="F:chromatin binding"/>
    <property type="evidence" value="ECO:0007669"/>
    <property type="project" value="InterPro"/>
</dbReference>
<dbReference type="Gene3D" id="2.30.30.490">
    <property type="match status" value="1"/>
</dbReference>
<evidence type="ECO:0000256" key="11">
    <source>
        <dbReference type="SAM" id="MobiDB-lite"/>
    </source>
</evidence>
<protein>
    <recommendedName>
        <fullName evidence="10">Origin recognition complex subunit 1</fullName>
    </recommendedName>
</protein>
<comment type="function">
    <text evidence="10">Component of the origin recognition complex (ORC) that binds origins of replication. DNA-binding is ATP-dependent, however specific DNA sequences that define origins of replication have not been identified so far. ORC is required to assemble the pre-replication complex necessary to initiate DNA replication.</text>
</comment>
<evidence type="ECO:0000256" key="4">
    <source>
        <dbReference type="ARBA" id="ARBA00022723"/>
    </source>
</evidence>
<keyword evidence="4" id="KW-0479">Metal-binding</keyword>
<dbReference type="Gene3D" id="3.40.50.300">
    <property type="entry name" value="P-loop containing nucleotide triphosphate hydrolases"/>
    <property type="match status" value="1"/>
</dbReference>
<dbReference type="PROSITE" id="PS51038">
    <property type="entry name" value="BAH"/>
    <property type="match status" value="1"/>
</dbReference>
<evidence type="ECO:0000256" key="5">
    <source>
        <dbReference type="ARBA" id="ARBA00022741"/>
    </source>
</evidence>
<dbReference type="Pfam" id="PF17872">
    <property type="entry name" value="AAA_lid_10"/>
    <property type="match status" value="1"/>
</dbReference>
<dbReference type="PANTHER" id="PTHR10763">
    <property type="entry name" value="CELL DIVISION CONTROL PROTEIN 6-RELATED"/>
    <property type="match status" value="1"/>
</dbReference>
<dbReference type="CDD" id="cd00009">
    <property type="entry name" value="AAA"/>
    <property type="match status" value="1"/>
</dbReference>
<dbReference type="Pfam" id="PF21312">
    <property type="entry name" value="WHD_ORC1"/>
    <property type="match status" value="1"/>
</dbReference>
<evidence type="ECO:0000256" key="3">
    <source>
        <dbReference type="ARBA" id="ARBA00022705"/>
    </source>
</evidence>
<dbReference type="SMART" id="SM00382">
    <property type="entry name" value="AAA"/>
    <property type="match status" value="1"/>
</dbReference>
<keyword evidence="5 10" id="KW-0547">Nucleotide-binding</keyword>
<evidence type="ECO:0000259" key="12">
    <source>
        <dbReference type="PROSITE" id="PS51038"/>
    </source>
</evidence>
<keyword evidence="9 10" id="KW-0539">Nucleus</keyword>
<dbReference type="FunFam" id="3.40.50.300:FF:000199">
    <property type="entry name" value="Origin recognition complex subunit 1"/>
    <property type="match status" value="1"/>
</dbReference>
<keyword evidence="7" id="KW-0460">Magnesium</keyword>
<dbReference type="GO" id="GO:0005524">
    <property type="term" value="F:ATP binding"/>
    <property type="evidence" value="ECO:0007669"/>
    <property type="project" value="UniProtKB-KW"/>
</dbReference>
<dbReference type="GO" id="GO:0006270">
    <property type="term" value="P:DNA replication initiation"/>
    <property type="evidence" value="ECO:0007669"/>
    <property type="project" value="TreeGrafter"/>
</dbReference>
<dbReference type="InterPro" id="IPR003593">
    <property type="entry name" value="AAA+_ATPase"/>
</dbReference>
<dbReference type="GO" id="GO:0033314">
    <property type="term" value="P:mitotic DNA replication checkpoint signaling"/>
    <property type="evidence" value="ECO:0007669"/>
    <property type="project" value="TreeGrafter"/>
</dbReference>
<feature type="domain" description="BAH" evidence="12">
    <location>
        <begin position="44"/>
        <end position="175"/>
    </location>
</feature>
<comment type="subunit">
    <text evidence="10">ORC is composed of six subunits.</text>
</comment>
<evidence type="ECO:0000256" key="6">
    <source>
        <dbReference type="ARBA" id="ARBA00022840"/>
    </source>
</evidence>
<comment type="subcellular location">
    <subcellularLocation>
        <location evidence="1 10">Nucleus</location>
    </subcellularLocation>
</comment>
<dbReference type="InterPro" id="IPR048867">
    <property type="entry name" value="WHD_ORC1"/>
</dbReference>
<dbReference type="SUPFAM" id="SSF52540">
    <property type="entry name" value="P-loop containing nucleoside triphosphate hydrolases"/>
    <property type="match status" value="1"/>
</dbReference>
<dbReference type="InterPro" id="IPR050311">
    <property type="entry name" value="ORC1/CDC6"/>
</dbReference>
<evidence type="ECO:0000313" key="13">
    <source>
        <dbReference type="EMBL" id="GAV26841.1"/>
    </source>
</evidence>
<sequence>MAKTQKDMKGWEILLGEKAESRHLRQKISSKNSGITLCRTSDGLQLREGDCITFDLNRNSDYKIIGYGFIKDISFAVDKFLAIRILWLVKFDERLSEKLPPLPDREKYLSNDLFLTPFQDSVMVSQIINKFDLIGVKKLKALLDLPDSVQPSKMENIFVCRRFTDDSSTFFTDIIEWTTMLEAFKENKDEFYDTVKLLTLKPKSTVKKNTKVLSDAKKSPSRETISKKTLKQKVKYLSEEEDDYGEDEESLDELADFVIDDSDEDTFLDADYSDDGEKQAKKRKKTMSPRKREAESSPKKSPRKRTRKLNVPELPMIDDDIELQADDEYSTAKMLMKAKKVLGTGAELKALPCREEEFYQLYHRLADAIISQKGCCIYVSGTPGVGKTATIREVIQQLSAKMTIESNGVKMFNYVEINGMKLINPQSAYEVLWKKISSTVTSANNALTFLQQHFEPTDEEEKIEDEYSNKLPLVVLLDELDQIATRNQAVMYNFFNWPTYQNSRLIVVAVANTMDLPERLLTNKISSRLGLLRIQFTSYSYNQLSEIIKHRLEQLSKHNDKLLIAKDAIEFASRKVASVSGDARRSLMICIRAVEIAEAEFMSKTDAERKELDSKYTVTIMHIMKAVNETSSSPVTGYLNSMSFLSKLVLASIMLRKKRSGIAEIPVGEVYDELNNQIHVLLFTELKNRLKDEDLHLLDVVFGEGNSNMSGSVINASLFILKDLEENGILMMQPIKIERNRLVRLNISDDEILNSFKRDSLLKEIVTFI</sequence>
<keyword evidence="6 10" id="KW-0067">ATP-binding</keyword>
<comment type="caution">
    <text evidence="13">The sequence shown here is derived from an EMBL/GenBank/DDBJ whole genome shotgun (WGS) entry which is preliminary data.</text>
</comment>
<dbReference type="PANTHER" id="PTHR10763:SF23">
    <property type="entry name" value="ORIGIN RECOGNITION COMPLEX SUBUNIT 1"/>
    <property type="match status" value="1"/>
</dbReference>
<dbReference type="AlphaFoldDB" id="A0A1Q2YBG0"/>
<feature type="region of interest" description="Disordered" evidence="11">
    <location>
        <begin position="267"/>
        <end position="311"/>
    </location>
</feature>
<dbReference type="Pfam" id="PF00004">
    <property type="entry name" value="AAA"/>
    <property type="match status" value="1"/>
</dbReference>
<dbReference type="GO" id="GO:0003688">
    <property type="term" value="F:DNA replication origin binding"/>
    <property type="evidence" value="ECO:0007669"/>
    <property type="project" value="UniProtKB-ARBA"/>
</dbReference>
<dbReference type="InterPro" id="IPR001025">
    <property type="entry name" value="BAH_dom"/>
</dbReference>